<evidence type="ECO:0000259" key="1">
    <source>
        <dbReference type="Pfam" id="PF09977"/>
    </source>
</evidence>
<name>A0A931MKW1_9SPHN</name>
<comment type="caution">
    <text evidence="2">The sequence shown here is derived from an EMBL/GenBank/DDBJ whole genome shotgun (WGS) entry which is preliminary data.</text>
</comment>
<keyword evidence="3" id="KW-1185">Reference proteome</keyword>
<reference evidence="2" key="1">
    <citation type="submission" date="2020-11" db="EMBL/GenBank/DDBJ databases">
        <title>Novosphingobium aureum sp. nov., a marine bacterium isolated from sediment of a salt flat.</title>
        <authorList>
            <person name="Yoo Y."/>
            <person name="Kim J.-J."/>
        </authorList>
    </citation>
    <scope>NUCLEOTIDE SEQUENCE</scope>
    <source>
        <strain evidence="2">YJ-S2-02</strain>
    </source>
</reference>
<evidence type="ECO:0000313" key="2">
    <source>
        <dbReference type="EMBL" id="MBH0112869.1"/>
    </source>
</evidence>
<protein>
    <recommendedName>
        <fullName evidence="1">DUF2134 domain-containing protein</fullName>
    </recommendedName>
</protein>
<gene>
    <name evidence="2" type="ORF">I5E68_07880</name>
</gene>
<feature type="domain" description="DUF2134" evidence="1">
    <location>
        <begin position="68"/>
        <end position="154"/>
    </location>
</feature>
<dbReference type="Proteomes" id="UP000617634">
    <property type="component" value="Unassembled WGS sequence"/>
</dbReference>
<dbReference type="EMBL" id="JADZGI010000001">
    <property type="protein sequence ID" value="MBH0112869.1"/>
    <property type="molecule type" value="Genomic_DNA"/>
</dbReference>
<dbReference type="Pfam" id="PF09977">
    <property type="entry name" value="Tad_C"/>
    <property type="match status" value="1"/>
</dbReference>
<accession>A0A931MKW1</accession>
<organism evidence="2 3">
    <name type="scientific">Novosphingobium aureum</name>
    <dbReference type="NCBI Taxonomy" id="2792964"/>
    <lineage>
        <taxon>Bacteria</taxon>
        <taxon>Pseudomonadati</taxon>
        <taxon>Pseudomonadota</taxon>
        <taxon>Alphaproteobacteria</taxon>
        <taxon>Sphingomonadales</taxon>
        <taxon>Sphingomonadaceae</taxon>
        <taxon>Novosphingobium</taxon>
    </lineage>
</organism>
<sequence>MIGTGPLLPLLLRRSLANLRDAREGGVTVLLGAALLMLLGVASVCVDLGSVYLAQRRLQGIADAAAMAAAQETAPGQRESMARAIITRSNAQQVSIDSLENGHYRKDKSIEIEARFAPGGDNSAARLRLSQTVPLFFARALGMNDATVRAEATAAKLDMAAYSLGSSLLKVSDGIPNALLSALTGTQLELSVLDTQGLASTQIDLLGFADAVKAQVNAKDIAYAELFDRPIDLGTALRALAASTKDTAVAATIAGIADSAPYETILLSDILDLGPYGALDYNPGTASPEIDAYSLIRTMLEAGHGDELDVQFNLAVTGLSSLNVRLVRGTGLEHSPWLTVTGASNYSLRTAQARLLLTARVGTGSALLPSLELPIYIDLAEAEATLNDISCTGNPATDGVTLGVSPALGTVGIGKPDASDMGDLSEEVTLTPATLVSVPLLAKVTGLSQVSLGGKTAPQEVLFTLAEIRDDKTKTVATNDLARSLATSLISQTKLNVQALGLMINLSTITSIVGNTLSLVAPILDTTIFSLTEALGVKPGAADVHVDKVRCGVSTVIA</sequence>
<dbReference type="AlphaFoldDB" id="A0A931MKW1"/>
<dbReference type="InterPro" id="IPR018705">
    <property type="entry name" value="DUF2134_membrane"/>
</dbReference>
<evidence type="ECO:0000313" key="3">
    <source>
        <dbReference type="Proteomes" id="UP000617634"/>
    </source>
</evidence>
<dbReference type="RefSeq" id="WP_197162688.1">
    <property type="nucleotide sequence ID" value="NZ_JADZGI010000001.1"/>
</dbReference>
<proteinExistence type="predicted"/>